<proteinExistence type="predicted"/>
<dbReference type="EMBL" id="LVZM01001089">
    <property type="protein sequence ID" value="OUC49363.1"/>
    <property type="molecule type" value="Genomic_DNA"/>
</dbReference>
<gene>
    <name evidence="1" type="ORF">D917_05460</name>
</gene>
<sequence length="100" mass="11323">MPTVGLPYNQVGRVTEFVLLAGNRLTTVGKRRLPTETFVAELLMIRSEDEIVSSLIRIDTTFNGLKQWNNIFVGKLYRKKFPNVQIRFMANAGSPNTQHG</sequence>
<evidence type="ECO:0000313" key="1">
    <source>
        <dbReference type="EMBL" id="OUC49363.1"/>
    </source>
</evidence>
<evidence type="ECO:0000313" key="2">
    <source>
        <dbReference type="Proteomes" id="UP000243006"/>
    </source>
</evidence>
<organism evidence="1 2">
    <name type="scientific">Trichinella nativa</name>
    <dbReference type="NCBI Taxonomy" id="6335"/>
    <lineage>
        <taxon>Eukaryota</taxon>
        <taxon>Metazoa</taxon>
        <taxon>Ecdysozoa</taxon>
        <taxon>Nematoda</taxon>
        <taxon>Enoplea</taxon>
        <taxon>Dorylaimia</taxon>
        <taxon>Trichinellida</taxon>
        <taxon>Trichinellidae</taxon>
        <taxon>Trichinella</taxon>
    </lineage>
</organism>
<reference evidence="1 2" key="1">
    <citation type="submission" date="2015-04" db="EMBL/GenBank/DDBJ databases">
        <title>Draft genome of the roundworm Trichinella nativa.</title>
        <authorList>
            <person name="Mitreva M."/>
        </authorList>
    </citation>
    <scope>NUCLEOTIDE SEQUENCE [LARGE SCALE GENOMIC DNA]</scope>
    <source>
        <strain evidence="1 2">ISS45</strain>
    </source>
</reference>
<name>A0A1Y3EW42_9BILA</name>
<dbReference type="Proteomes" id="UP000243006">
    <property type="component" value="Unassembled WGS sequence"/>
</dbReference>
<accession>A0A1Y3EW42</accession>
<protein>
    <submittedName>
        <fullName evidence="1">Uncharacterized protein</fullName>
    </submittedName>
</protein>
<dbReference type="AlphaFoldDB" id="A0A1Y3EW42"/>
<comment type="caution">
    <text evidence="1">The sequence shown here is derived from an EMBL/GenBank/DDBJ whole genome shotgun (WGS) entry which is preliminary data.</text>
</comment>